<sequence>MGAAQISNTVDDVGKDSDGVNSSHTKFTPVNSAVNKEDTLHDENDGLKNKGTFYDNLFTGGSSRKAMNFRTLFTPRDNGVDVIVLVESIRAISEQFANTAYGFFLRKRVAYPVVANYVRNTWGIYGSVKLMLNSSTKIFSIQFSSIKEDVGNVLVWVKLHGVLVTAFSDDGLSVIATKLVTPLMLVSYTSDMCIQSWGRSSYARAMIEVRDGVELKDNIVVAMLKLVGDGFYTCNVRVEYEWKSLRENNLKKPSQAPRGVSVGPKVGFKPTKQAYRAVPKQTNANTRGGRNKDVEPPKEGKPVEKFDYSGNHDSEGLHLLITKESYVNGDYDFDPYDDDMYEGQDIPDKIQDICNNLDIKVLGRKKK</sequence>
<proteinExistence type="predicted"/>
<evidence type="ECO:0008006" key="4">
    <source>
        <dbReference type="Google" id="ProtNLM"/>
    </source>
</evidence>
<reference evidence="2" key="1">
    <citation type="journal article" date="2022" name="Int. J. Mol. Sci.">
        <title>Draft Genome of Tanacetum Coccineum: Genomic Comparison of Closely Related Tanacetum-Family Plants.</title>
        <authorList>
            <person name="Yamashiro T."/>
            <person name="Shiraishi A."/>
            <person name="Nakayama K."/>
            <person name="Satake H."/>
        </authorList>
    </citation>
    <scope>NUCLEOTIDE SEQUENCE</scope>
</reference>
<feature type="compositionally biased region" description="Polar residues" evidence="1">
    <location>
        <begin position="1"/>
        <end position="10"/>
    </location>
</feature>
<gene>
    <name evidence="2" type="ORF">Tco_0937956</name>
</gene>
<name>A0ABQ5DFR5_9ASTR</name>
<organism evidence="2 3">
    <name type="scientific">Tanacetum coccineum</name>
    <dbReference type="NCBI Taxonomy" id="301880"/>
    <lineage>
        <taxon>Eukaryota</taxon>
        <taxon>Viridiplantae</taxon>
        <taxon>Streptophyta</taxon>
        <taxon>Embryophyta</taxon>
        <taxon>Tracheophyta</taxon>
        <taxon>Spermatophyta</taxon>
        <taxon>Magnoliopsida</taxon>
        <taxon>eudicotyledons</taxon>
        <taxon>Gunneridae</taxon>
        <taxon>Pentapetalae</taxon>
        <taxon>asterids</taxon>
        <taxon>campanulids</taxon>
        <taxon>Asterales</taxon>
        <taxon>Asteraceae</taxon>
        <taxon>Asteroideae</taxon>
        <taxon>Anthemideae</taxon>
        <taxon>Anthemidinae</taxon>
        <taxon>Tanacetum</taxon>
    </lineage>
</organism>
<feature type="compositionally biased region" description="Polar residues" evidence="1">
    <location>
        <begin position="19"/>
        <end position="34"/>
    </location>
</feature>
<accession>A0ABQ5DFR5</accession>
<keyword evidence="3" id="KW-1185">Reference proteome</keyword>
<feature type="region of interest" description="Disordered" evidence="1">
    <location>
        <begin position="1"/>
        <end position="35"/>
    </location>
</feature>
<dbReference type="EMBL" id="BQNB010015277">
    <property type="protein sequence ID" value="GJT38091.1"/>
    <property type="molecule type" value="Genomic_DNA"/>
</dbReference>
<feature type="region of interest" description="Disordered" evidence="1">
    <location>
        <begin position="273"/>
        <end position="310"/>
    </location>
</feature>
<comment type="caution">
    <text evidence="2">The sequence shown here is derived from an EMBL/GenBank/DDBJ whole genome shotgun (WGS) entry which is preliminary data.</text>
</comment>
<evidence type="ECO:0000313" key="3">
    <source>
        <dbReference type="Proteomes" id="UP001151760"/>
    </source>
</evidence>
<evidence type="ECO:0000313" key="2">
    <source>
        <dbReference type="EMBL" id="GJT38091.1"/>
    </source>
</evidence>
<evidence type="ECO:0000256" key="1">
    <source>
        <dbReference type="SAM" id="MobiDB-lite"/>
    </source>
</evidence>
<reference evidence="2" key="2">
    <citation type="submission" date="2022-01" db="EMBL/GenBank/DDBJ databases">
        <authorList>
            <person name="Yamashiro T."/>
            <person name="Shiraishi A."/>
            <person name="Satake H."/>
            <person name="Nakayama K."/>
        </authorList>
    </citation>
    <scope>NUCLEOTIDE SEQUENCE</scope>
</reference>
<protein>
    <recommendedName>
        <fullName evidence="4">DUF4283 domain-containing protein</fullName>
    </recommendedName>
</protein>
<feature type="compositionally biased region" description="Basic and acidic residues" evidence="1">
    <location>
        <begin position="290"/>
        <end position="310"/>
    </location>
</feature>
<dbReference type="Proteomes" id="UP001151760">
    <property type="component" value="Unassembled WGS sequence"/>
</dbReference>